<dbReference type="PANTHER" id="PTHR43639:SF1">
    <property type="entry name" value="SHORT-CHAIN DEHYDROGENASE_REDUCTASE FAMILY PROTEIN"/>
    <property type="match status" value="1"/>
</dbReference>
<dbReference type="PANTHER" id="PTHR43639">
    <property type="entry name" value="OXIDOREDUCTASE, SHORT-CHAIN DEHYDROGENASE/REDUCTASE FAMILY (AFU_ORTHOLOGUE AFUA_5G02870)"/>
    <property type="match status" value="1"/>
</dbReference>
<evidence type="ECO:0000256" key="2">
    <source>
        <dbReference type="ARBA" id="ARBA00023002"/>
    </source>
</evidence>
<dbReference type="SUPFAM" id="SSF51735">
    <property type="entry name" value="NAD(P)-binding Rossmann-fold domains"/>
    <property type="match status" value="1"/>
</dbReference>
<dbReference type="AlphaFoldDB" id="A0A517ZI43"/>
<dbReference type="EC" id="1.1.1.100" evidence="3"/>
<dbReference type="FunFam" id="3.40.50.720:FF:000084">
    <property type="entry name" value="Short-chain dehydrogenase reductase"/>
    <property type="match status" value="1"/>
</dbReference>
<accession>A0A517ZI43</accession>
<keyword evidence="4" id="KW-1185">Reference proteome</keyword>
<dbReference type="Gene3D" id="3.40.50.720">
    <property type="entry name" value="NAD(P)-binding Rossmann-like Domain"/>
    <property type="match status" value="1"/>
</dbReference>
<dbReference type="Pfam" id="PF13561">
    <property type="entry name" value="adh_short_C2"/>
    <property type="match status" value="1"/>
</dbReference>
<comment type="similarity">
    <text evidence="1">Belongs to the short-chain dehydrogenases/reductases (SDR) family.</text>
</comment>
<evidence type="ECO:0000256" key="1">
    <source>
        <dbReference type="ARBA" id="ARBA00006484"/>
    </source>
</evidence>
<dbReference type="InterPro" id="IPR002347">
    <property type="entry name" value="SDR_fam"/>
</dbReference>
<dbReference type="Proteomes" id="UP000319383">
    <property type="component" value="Chromosome"/>
</dbReference>
<organism evidence="3 4">
    <name type="scientific">Symmachiella dynata</name>
    <dbReference type="NCBI Taxonomy" id="2527995"/>
    <lineage>
        <taxon>Bacteria</taxon>
        <taxon>Pseudomonadati</taxon>
        <taxon>Planctomycetota</taxon>
        <taxon>Planctomycetia</taxon>
        <taxon>Planctomycetales</taxon>
        <taxon>Planctomycetaceae</taxon>
        <taxon>Symmachiella</taxon>
    </lineage>
</organism>
<dbReference type="RefSeq" id="WP_145374224.1">
    <property type="nucleotide sequence ID" value="NZ_CP036270.1"/>
</dbReference>
<sequence length="253" mass="26631">MNTDRKIALVTGASKGVGRGIALGLARDGWDVAVNFNGDRNGAAATAAAISELGRQAWVLQGDIGYRDQVESMFAELEAAAGTLDLLVNNAGVQTWAPLLELTEEDFDRTIRTNLKGTFLCTQAAALRMKDSGGGGIINIGSGANKTPFPNLVDYSASKGGVENLTRVSAVELGPHGIRVNCVAPGAIEIERTKLESGDYSATWSPLTPMRRVGQVDDVAKAVVYLAGDGADFITGQTVYVDGGLWSQGPWPY</sequence>
<proteinExistence type="inferred from homology"/>
<dbReference type="PRINTS" id="PR00081">
    <property type="entry name" value="GDHRDH"/>
</dbReference>
<protein>
    <submittedName>
        <fullName evidence="3">3-oxoacyl-[acyl-carrier-protein] reductase FabG</fullName>
        <ecNumber evidence="3">1.1.1.100</ecNumber>
    </submittedName>
</protein>
<dbReference type="PRINTS" id="PR00080">
    <property type="entry name" value="SDRFAMILY"/>
</dbReference>
<evidence type="ECO:0000313" key="4">
    <source>
        <dbReference type="Proteomes" id="UP000319383"/>
    </source>
</evidence>
<name>A0A517ZI43_9PLAN</name>
<evidence type="ECO:0000313" key="3">
    <source>
        <dbReference type="EMBL" id="QDU42150.1"/>
    </source>
</evidence>
<dbReference type="EMBL" id="CP036276">
    <property type="protein sequence ID" value="QDU42150.1"/>
    <property type="molecule type" value="Genomic_DNA"/>
</dbReference>
<dbReference type="OrthoDB" id="9803333at2"/>
<reference evidence="3 4" key="1">
    <citation type="submission" date="2019-02" db="EMBL/GenBank/DDBJ databases">
        <title>Deep-cultivation of Planctomycetes and their phenomic and genomic characterization uncovers novel biology.</title>
        <authorList>
            <person name="Wiegand S."/>
            <person name="Jogler M."/>
            <person name="Boedeker C."/>
            <person name="Pinto D."/>
            <person name="Vollmers J."/>
            <person name="Rivas-Marin E."/>
            <person name="Kohn T."/>
            <person name="Peeters S.H."/>
            <person name="Heuer A."/>
            <person name="Rast P."/>
            <person name="Oberbeckmann S."/>
            <person name="Bunk B."/>
            <person name="Jeske O."/>
            <person name="Meyerdierks A."/>
            <person name="Storesund J.E."/>
            <person name="Kallscheuer N."/>
            <person name="Luecker S."/>
            <person name="Lage O.M."/>
            <person name="Pohl T."/>
            <person name="Merkel B.J."/>
            <person name="Hornburger P."/>
            <person name="Mueller R.-W."/>
            <person name="Bruemmer F."/>
            <person name="Labrenz M."/>
            <person name="Spormann A.M."/>
            <person name="Op den Camp H."/>
            <person name="Overmann J."/>
            <person name="Amann R."/>
            <person name="Jetten M.S.M."/>
            <person name="Mascher T."/>
            <person name="Medema M.H."/>
            <person name="Devos D.P."/>
            <person name="Kaster A.-K."/>
            <person name="Ovreas L."/>
            <person name="Rohde M."/>
            <person name="Galperin M.Y."/>
            <person name="Jogler C."/>
        </authorList>
    </citation>
    <scope>NUCLEOTIDE SEQUENCE [LARGE SCALE GENOMIC DNA]</scope>
    <source>
        <strain evidence="3 4">Mal52</strain>
    </source>
</reference>
<dbReference type="InterPro" id="IPR036291">
    <property type="entry name" value="NAD(P)-bd_dom_sf"/>
</dbReference>
<gene>
    <name evidence="3" type="primary">fabG_4</name>
    <name evidence="3" type="ORF">Mal52_06050</name>
</gene>
<dbReference type="KEGG" id="sdyn:Mal52_06050"/>
<dbReference type="GO" id="GO:0004316">
    <property type="term" value="F:3-oxoacyl-[acyl-carrier-protein] reductase (NADPH) activity"/>
    <property type="evidence" value="ECO:0007669"/>
    <property type="project" value="UniProtKB-EC"/>
</dbReference>
<keyword evidence="2 3" id="KW-0560">Oxidoreductase</keyword>
<dbReference type="NCBIfam" id="NF005559">
    <property type="entry name" value="PRK07231.1"/>
    <property type="match status" value="1"/>
</dbReference>